<feature type="compositionally biased region" description="Basic and acidic residues" evidence="3">
    <location>
        <begin position="10"/>
        <end position="28"/>
    </location>
</feature>
<feature type="domain" description="HTH La-type RNA-binding" evidence="4">
    <location>
        <begin position="128"/>
        <end position="217"/>
    </location>
</feature>
<protein>
    <submittedName>
        <fullName evidence="5">La-related 1 isoform X3</fullName>
    </submittedName>
</protein>
<dbReference type="OrthoDB" id="340227at2759"/>
<dbReference type="Pfam" id="PF05383">
    <property type="entry name" value="La"/>
    <property type="match status" value="1"/>
</dbReference>
<evidence type="ECO:0000256" key="3">
    <source>
        <dbReference type="SAM" id="MobiDB-lite"/>
    </source>
</evidence>
<evidence type="ECO:0000313" key="5">
    <source>
        <dbReference type="EMBL" id="RMZ95866.1"/>
    </source>
</evidence>
<sequence length="620" mass="71296">KKWKPLIVDAPKRERKPYAKRAEADPSRPKVRTKSLERHKKANKAGQHNHLSKTLPVTKSKKRSKSQNQPEYKEYLYGNKNSIVVEEYPIIVSADPLSNSVYCSTIAQPVYVPDESSAYAFYYPLYAYPDMADVDLLIRQQIEYYFSEINLQKDAYLRSKMDAHGFIDLALIAGFKRVKSLSLDEHVVREAVKKSDKLELKHDAHTAQYFVRTRADPLKWVDAAAAPAPNKTQPIDIKKTEAPFFPRLLSTSAPERDPIDWIQVRSKRDRPSKKEAEVDERFQFDEEIATGAQSDSDFSADSDHELQAEFESGDEMDDHTVQKLLIITQTPPASRKTVQQERPRAKITADLAQEINDGLFFYEQDLASGKQDVVDKRVDLVSRQEFEAMKSSESDETGSALRVGSLPNESVSLKQLMGHVSSIKSGKDRQFHARASENLKKSKRSKRYAGNVTGQKSRFYPVVKEARPAEPGTPHKRKTRHSRNPPLEMHVGWVLDETVSTEERTRERKSSHTARSRHNSTNYMLNEEAPLSTSFTQSQDLIPFHHPSFTLLKQNGFAQQLYGKFRKRCLIERKKYGAGKSQEMNTLFRFWSFFLRDNFNRKMYEEFRQIATDDAKSGYR</sequence>
<dbReference type="SMART" id="SM00715">
    <property type="entry name" value="LA"/>
    <property type="match status" value="1"/>
</dbReference>
<keyword evidence="6" id="KW-1185">Reference proteome</keyword>
<feature type="region of interest" description="Disordered" evidence="3">
    <location>
        <begin position="1"/>
        <end position="72"/>
    </location>
</feature>
<feature type="region of interest" description="Disordered" evidence="3">
    <location>
        <begin position="499"/>
        <end position="519"/>
    </location>
</feature>
<name>A0A3M7P9T5_BRAPC</name>
<dbReference type="PANTHER" id="PTHR22792">
    <property type="entry name" value="LUPUS LA PROTEIN-RELATED"/>
    <property type="match status" value="1"/>
</dbReference>
<feature type="compositionally biased region" description="Basic and acidic residues" evidence="3">
    <location>
        <begin position="501"/>
        <end position="510"/>
    </location>
</feature>
<dbReference type="InterPro" id="IPR036390">
    <property type="entry name" value="WH_DNA-bd_sf"/>
</dbReference>
<dbReference type="CDD" id="cd07323">
    <property type="entry name" value="LAM"/>
    <property type="match status" value="1"/>
</dbReference>
<keyword evidence="1 2" id="KW-0694">RNA-binding</keyword>
<dbReference type="Pfam" id="PF21071">
    <property type="entry name" value="LARP1_HEAT"/>
    <property type="match status" value="1"/>
</dbReference>
<reference evidence="5 6" key="1">
    <citation type="journal article" date="2018" name="Sci. Rep.">
        <title>Genomic signatures of local adaptation to the degree of environmental predictability in rotifers.</title>
        <authorList>
            <person name="Franch-Gras L."/>
            <person name="Hahn C."/>
            <person name="Garcia-Roger E.M."/>
            <person name="Carmona M.J."/>
            <person name="Serra M."/>
            <person name="Gomez A."/>
        </authorList>
    </citation>
    <scope>NUCLEOTIDE SEQUENCE [LARGE SCALE GENOMIC DNA]</scope>
    <source>
        <strain evidence="5">HYR1</strain>
    </source>
</reference>
<accession>A0A3M7P9T5</accession>
<feature type="compositionally biased region" description="Basic residues" evidence="3">
    <location>
        <begin position="474"/>
        <end position="483"/>
    </location>
</feature>
<dbReference type="EMBL" id="REGN01012328">
    <property type="protein sequence ID" value="RMZ95866.1"/>
    <property type="molecule type" value="Genomic_DNA"/>
</dbReference>
<dbReference type="SUPFAM" id="SSF46785">
    <property type="entry name" value="Winged helix' DNA-binding domain"/>
    <property type="match status" value="1"/>
</dbReference>
<dbReference type="InterPro" id="IPR036388">
    <property type="entry name" value="WH-like_DNA-bd_sf"/>
</dbReference>
<dbReference type="Gene3D" id="1.10.10.10">
    <property type="entry name" value="Winged helix-like DNA-binding domain superfamily/Winged helix DNA-binding domain"/>
    <property type="match status" value="1"/>
</dbReference>
<dbReference type="STRING" id="10195.A0A3M7P9T5"/>
<evidence type="ECO:0000313" key="6">
    <source>
        <dbReference type="Proteomes" id="UP000276133"/>
    </source>
</evidence>
<dbReference type="PANTHER" id="PTHR22792:SF132">
    <property type="entry name" value="LA-RELATED PROTEIN 1"/>
    <property type="match status" value="1"/>
</dbReference>
<dbReference type="GO" id="GO:0005737">
    <property type="term" value="C:cytoplasm"/>
    <property type="evidence" value="ECO:0007669"/>
    <property type="project" value="UniProtKB-ARBA"/>
</dbReference>
<dbReference type="GO" id="GO:0048255">
    <property type="term" value="P:mRNA stabilization"/>
    <property type="evidence" value="ECO:0007669"/>
    <property type="project" value="InterPro"/>
</dbReference>
<evidence type="ECO:0000259" key="4">
    <source>
        <dbReference type="PROSITE" id="PS50961"/>
    </source>
</evidence>
<dbReference type="AlphaFoldDB" id="A0A3M7P9T5"/>
<dbReference type="InterPro" id="IPR045180">
    <property type="entry name" value="La_dom_prot"/>
</dbReference>
<dbReference type="GO" id="GO:0000339">
    <property type="term" value="F:RNA cap binding"/>
    <property type="evidence" value="ECO:0007669"/>
    <property type="project" value="InterPro"/>
</dbReference>
<dbReference type="Proteomes" id="UP000276133">
    <property type="component" value="Unassembled WGS sequence"/>
</dbReference>
<feature type="compositionally biased region" description="Basic residues" evidence="3">
    <location>
        <begin position="29"/>
        <end position="43"/>
    </location>
</feature>
<comment type="caution">
    <text evidence="5">The sequence shown here is derived from an EMBL/GenBank/DDBJ whole genome shotgun (WGS) entry which is preliminary data.</text>
</comment>
<dbReference type="PROSITE" id="PS50961">
    <property type="entry name" value="HTH_LA"/>
    <property type="match status" value="1"/>
</dbReference>
<evidence type="ECO:0000256" key="1">
    <source>
        <dbReference type="ARBA" id="ARBA00022884"/>
    </source>
</evidence>
<dbReference type="InterPro" id="IPR006630">
    <property type="entry name" value="La_HTH"/>
</dbReference>
<gene>
    <name evidence="5" type="ORF">BpHYR1_004562</name>
</gene>
<proteinExistence type="predicted"/>
<feature type="region of interest" description="Disordered" evidence="3">
    <location>
        <begin position="466"/>
        <end position="485"/>
    </location>
</feature>
<feature type="non-terminal residue" evidence="5">
    <location>
        <position position="1"/>
    </location>
</feature>
<feature type="compositionally biased region" description="Basic and acidic residues" evidence="3">
    <location>
        <begin position="425"/>
        <end position="440"/>
    </location>
</feature>
<dbReference type="InterPro" id="IPR006607">
    <property type="entry name" value="DM15"/>
</dbReference>
<dbReference type="SMART" id="SM00684">
    <property type="entry name" value="DM15"/>
    <property type="match status" value="2"/>
</dbReference>
<organism evidence="5 6">
    <name type="scientific">Brachionus plicatilis</name>
    <name type="common">Marine rotifer</name>
    <name type="synonym">Brachionus muelleri</name>
    <dbReference type="NCBI Taxonomy" id="10195"/>
    <lineage>
        <taxon>Eukaryota</taxon>
        <taxon>Metazoa</taxon>
        <taxon>Spiralia</taxon>
        <taxon>Gnathifera</taxon>
        <taxon>Rotifera</taxon>
        <taxon>Eurotatoria</taxon>
        <taxon>Monogononta</taxon>
        <taxon>Pseudotrocha</taxon>
        <taxon>Ploima</taxon>
        <taxon>Brachionidae</taxon>
        <taxon>Brachionus</taxon>
    </lineage>
</organism>
<feature type="region of interest" description="Disordered" evidence="3">
    <location>
        <begin position="424"/>
        <end position="448"/>
    </location>
</feature>
<evidence type="ECO:0000256" key="2">
    <source>
        <dbReference type="PROSITE-ProRule" id="PRU00332"/>
    </source>
</evidence>